<evidence type="ECO:0000256" key="2">
    <source>
        <dbReference type="ARBA" id="ARBA00010559"/>
    </source>
</evidence>
<dbReference type="InterPro" id="IPR040191">
    <property type="entry name" value="UTP10"/>
</dbReference>
<dbReference type="PANTHER" id="PTHR13457:SF1">
    <property type="entry name" value="HEAT REPEAT-CONTAINING PROTEIN 1"/>
    <property type="match status" value="1"/>
</dbReference>
<organism evidence="11 12">
    <name type="scientific">Yarrowia lipolytica</name>
    <name type="common">Candida lipolytica</name>
    <dbReference type="NCBI Taxonomy" id="4952"/>
    <lineage>
        <taxon>Eukaryota</taxon>
        <taxon>Fungi</taxon>
        <taxon>Dikarya</taxon>
        <taxon>Ascomycota</taxon>
        <taxon>Saccharomycotina</taxon>
        <taxon>Dipodascomycetes</taxon>
        <taxon>Dipodascales</taxon>
        <taxon>Dipodascales incertae sedis</taxon>
        <taxon>Yarrowia</taxon>
    </lineage>
</organism>
<evidence type="ECO:0000256" key="9">
    <source>
        <dbReference type="SAM" id="MobiDB-lite"/>
    </source>
</evidence>
<dbReference type="GO" id="GO:0000462">
    <property type="term" value="P:maturation of SSU-rRNA from tricistronic rRNA transcript (SSU-rRNA, 5.8S rRNA, LSU-rRNA)"/>
    <property type="evidence" value="ECO:0007669"/>
    <property type="project" value="TreeGrafter"/>
</dbReference>
<dbReference type="Pfam" id="PF08146">
    <property type="entry name" value="BP28CT"/>
    <property type="match status" value="1"/>
</dbReference>
<keyword evidence="5 8" id="KW-0698">rRNA processing</keyword>
<evidence type="ECO:0000259" key="10">
    <source>
        <dbReference type="SMART" id="SM01036"/>
    </source>
</evidence>
<evidence type="ECO:0000256" key="5">
    <source>
        <dbReference type="ARBA" id="ARBA00022552"/>
    </source>
</evidence>
<keyword evidence="6 8" id="KW-0539">Nucleus</keyword>
<dbReference type="VEuPathDB" id="FungiDB:YALI1_E34933g"/>
<comment type="subcellular location">
    <subcellularLocation>
        <location evidence="1 8">Nucleus</location>
        <location evidence="1 8">Nucleolus</location>
    </subcellularLocation>
</comment>
<dbReference type="GO" id="GO:0030515">
    <property type="term" value="F:snoRNA binding"/>
    <property type="evidence" value="ECO:0007669"/>
    <property type="project" value="TreeGrafter"/>
</dbReference>
<evidence type="ECO:0000313" key="11">
    <source>
        <dbReference type="EMBL" id="RDW25716.1"/>
    </source>
</evidence>
<reference evidence="11 12" key="1">
    <citation type="submission" date="2018-07" db="EMBL/GenBank/DDBJ databases">
        <title>Draft Genome Assemblies for Five Robust Yarrowia lipolytica Strains Exhibiting High Lipid Production and Pentose Sugar Utilization and Sugar Alcohol Secretion from Undetoxified Lignocellulosic Biomass Hydrolysates.</title>
        <authorList>
            <consortium name="DOE Joint Genome Institute"/>
            <person name="Walker C."/>
            <person name="Ryu S."/>
            <person name="Na H."/>
            <person name="Zane M."/>
            <person name="LaButti K."/>
            <person name="Lipzen A."/>
            <person name="Haridas S."/>
            <person name="Barry K."/>
            <person name="Grigoriev I.V."/>
            <person name="Quarterman J."/>
            <person name="Slininger P."/>
            <person name="Dien B."/>
            <person name="Trinh C.T."/>
        </authorList>
    </citation>
    <scope>NUCLEOTIDE SEQUENCE [LARGE SCALE GENOMIC DNA]</scope>
    <source>
        <strain evidence="11 12">YB392</strain>
    </source>
</reference>
<dbReference type="InterPro" id="IPR011989">
    <property type="entry name" value="ARM-like"/>
</dbReference>
<dbReference type="OMA" id="NDVMWKQ"/>
<comment type="similarity">
    <text evidence="2 8">Belongs to the HEATR1/UTP10 family.</text>
</comment>
<keyword evidence="7 8" id="KW-0687">Ribonucleoprotein</keyword>
<dbReference type="PANTHER" id="PTHR13457">
    <property type="entry name" value="BAP28"/>
    <property type="match status" value="1"/>
</dbReference>
<evidence type="ECO:0000256" key="3">
    <source>
        <dbReference type="ARBA" id="ARBA00015399"/>
    </source>
</evidence>
<dbReference type="InterPro" id="IPR012954">
    <property type="entry name" value="BP28_C_dom"/>
</dbReference>
<name>A0A371C5X9_YARLL</name>
<dbReference type="InterPro" id="IPR056473">
    <property type="entry name" value="HEAT_Utp10/HEAT1"/>
</dbReference>
<dbReference type="Pfam" id="PF12397">
    <property type="entry name" value="U3snoRNP10"/>
    <property type="match status" value="1"/>
</dbReference>
<comment type="function">
    <text evidence="8">Involved in nucleolar processing of pre-18S ribosomal RNA.</text>
</comment>
<dbReference type="GO" id="GO:0032040">
    <property type="term" value="C:small-subunit processome"/>
    <property type="evidence" value="ECO:0007669"/>
    <property type="project" value="TreeGrafter"/>
</dbReference>
<dbReference type="InterPro" id="IPR022125">
    <property type="entry name" value="U3snoRNP10_N"/>
</dbReference>
<dbReference type="GO" id="GO:0034455">
    <property type="term" value="C:t-UTP complex"/>
    <property type="evidence" value="ECO:0007669"/>
    <property type="project" value="TreeGrafter"/>
</dbReference>
<evidence type="ECO:0000256" key="6">
    <source>
        <dbReference type="ARBA" id="ARBA00023242"/>
    </source>
</evidence>
<evidence type="ECO:0000256" key="7">
    <source>
        <dbReference type="ARBA" id="ARBA00023274"/>
    </source>
</evidence>
<gene>
    <name evidence="11" type="ORF">B0I71DRAFT_118968</name>
</gene>
<protein>
    <recommendedName>
        <fullName evidence="3 8">U3 small nucleolar RNA-associated protein 10</fullName>
    </recommendedName>
</protein>
<dbReference type="Proteomes" id="UP000256601">
    <property type="component" value="Unassembled WGS sequence"/>
</dbReference>
<comment type="subunit">
    <text evidence="8">Component of the ribosomal small subunit (SSU) processome.</text>
</comment>
<dbReference type="SMR" id="A0A371C5X9"/>
<dbReference type="SMART" id="SM01036">
    <property type="entry name" value="BP28CT"/>
    <property type="match status" value="1"/>
</dbReference>
<dbReference type="VEuPathDB" id="FungiDB:YALI0_E29506g"/>
<evidence type="ECO:0000256" key="4">
    <source>
        <dbReference type="ARBA" id="ARBA00022517"/>
    </source>
</evidence>
<dbReference type="GO" id="GO:0045943">
    <property type="term" value="P:positive regulation of transcription by RNA polymerase I"/>
    <property type="evidence" value="ECO:0007669"/>
    <property type="project" value="TreeGrafter"/>
</dbReference>
<dbReference type="GO" id="GO:0030686">
    <property type="term" value="C:90S preribosome"/>
    <property type="evidence" value="ECO:0007669"/>
    <property type="project" value="TreeGrafter"/>
</dbReference>
<accession>A0A371C5X9</accession>
<dbReference type="InterPro" id="IPR016024">
    <property type="entry name" value="ARM-type_fold"/>
</dbReference>
<dbReference type="Gene3D" id="1.25.10.10">
    <property type="entry name" value="Leucine-rich Repeat Variant"/>
    <property type="match status" value="1"/>
</dbReference>
<evidence type="ECO:0000313" key="12">
    <source>
        <dbReference type="Proteomes" id="UP000256601"/>
    </source>
</evidence>
<keyword evidence="4 8" id="KW-0690">Ribosome biogenesis</keyword>
<dbReference type="Pfam" id="PF23243">
    <property type="entry name" value="HEAT_HEATR1"/>
    <property type="match status" value="1"/>
</dbReference>
<feature type="domain" description="BP28 C-terminal" evidence="10">
    <location>
        <begin position="1377"/>
        <end position="1507"/>
    </location>
</feature>
<proteinExistence type="inferred from homology"/>
<dbReference type="EMBL" id="KZ858995">
    <property type="protein sequence ID" value="RDW25716.1"/>
    <property type="molecule type" value="Genomic_DNA"/>
</dbReference>
<evidence type="ECO:0000256" key="8">
    <source>
        <dbReference type="RuleBase" id="RU367065"/>
    </source>
</evidence>
<sequence length="1635" mass="181746">MSTLSQQLSQLGGGSTVDRTWKLKQHSKSLIYEPQVAQDQDFSFIHAVGVEGLRDLVSLDSRFAQFENNLFSDTSIDVDRYVQTQEQNDLLDKAISAFLSLIGPYLMLSPAVKALEWLVRRFHVNQMNAEQLLLCVLPYYDQDIYLRVADVIIKLPPLFVFLNKSKSAAQNPPRNLLIRAFSADMRLFELITEYIVGQTTTKTSYQRQLSFWSQFAIYGLVADKADPERMLEIYLPALAKLVVTIDTDCQIAAYMVLTVLGNKMPLNKEVFNALVETIAANWTQKAIKSGILCITQMYQQKQEPEVLPTSVMTALNKAGFQPSDVVALSQKYKMALFTLGYCMALLRNPDAANFKGLEEIISNTQFGSNESTFLMRYIVDWALAKETNTSVAALAAPVIAKWVTRGETVPELDQLELKLQTVFTEAAVEEMEVEEIQEDVDVESLVEQAKKAASQTTTYFSTKTSENYAELSKIFVQLIERGYTMDKFVSMFSSDIASLTFFARIWASPSPLLARLAAVEAAKTIITAAGEADFQNLIPYTCIALSDASQRVRKAAASFAEVLKSKQNKKPIWGVEKIYTNDCSYLGSGDVTVLLNALSLEECILDESFVIRQVSDMISKKKGYKSAFSTAVLAYLGSHAVSQEIIAIRTSLLTLVTSSEEPIVPTTKVVEPLYINPPNDLAYITELIRTVTDKTGIKFLESLIKNDSPIYDEVCDIVTQRLVKLWPTLKGDAHLGLFRFFVDLSLDKDVPFDSLDVLAHVDVPTKVFISLLDDCKVEQNTTSMDAPSDESTKRRRRSSSSTVRNLLQGKLHHIAERNLRKVSLVLELLVASKTTDDALLGPLFTQLGEILTLGTDSNLPIDYCQSLLADVLLNIIRANQHDGASIDRDIRVDIVVSAIRTASNAQIQNKYLLLVAELATVAPTLVLHSVMPIFTFMGANTLRQDDDFSVHVIEQTVARIVPCLAGNTDKVDMLLVSFVTAFPHIPQHRRVKLFGELVRALDASGTKDALATLLFLFAQKSAELKTARKTSEVSAIAKFCDSLFKLFDASKQLAVVLPYVTLVQELYAIIATDPKTKEKEKKTRRQIFLQVDKELEVSPIDFLVVLLESRILPLQAGLVQSPEALKIAENVLTVLIESQYPELLNVILSLLPLPLFVTVAGRLGSSVYKTVLARFSSGSIEEEDTKASDTLLESLHSLLKSTTDTGDLVLLLQIVETVASGFPKCSDALLVTCAGEAVAQLKNSDDDVFIQAVSVLSSLCLRLGARMIGLFPATISSVLARDSSDNLIALSVLALFATFIKRLPSFMVSSLPKIFEFALKCPADTDTRKQLFVVCVETMDSRVVLQTLCDSWKFVEGFENARLFADTLDLAVAEADKKQIHSKADSLITLCLEAFDSSLKLEANTAARVQNLFIKCLIAIVLKLNDKTFRPLFVKIVDWNTPERSTLLFKIVCRLQENLKSIVTSYYGYIIDLALEILNKASAITPALQRNILSSLYSSFRFDREEFWNNEERFTKISDALGAQFPYLTKVAPENSKLLIKAVVALCELASEDQKKQLNDMMIKLLRQAPLYGSRCFAALFNNVGEEFLPFLPQLVPQIAELLESEDEKVESAVRAELIPAVEEVLGESLDRYLA</sequence>
<evidence type="ECO:0000256" key="1">
    <source>
        <dbReference type="ARBA" id="ARBA00004604"/>
    </source>
</evidence>
<feature type="region of interest" description="Disordered" evidence="9">
    <location>
        <begin position="781"/>
        <end position="803"/>
    </location>
</feature>
<dbReference type="SUPFAM" id="SSF48371">
    <property type="entry name" value="ARM repeat"/>
    <property type="match status" value="2"/>
</dbReference>